<proteinExistence type="predicted"/>
<dbReference type="NCBIfam" id="NF033788">
    <property type="entry name" value="HTH_metalloreg"/>
    <property type="match status" value="1"/>
</dbReference>
<evidence type="ECO:0000259" key="2">
    <source>
        <dbReference type="PROSITE" id="PS50987"/>
    </source>
</evidence>
<reference evidence="4" key="1">
    <citation type="journal article" date="2019" name="Int. J. Syst. Evol. Microbiol.">
        <title>The Global Catalogue of Microorganisms (GCM) 10K type strain sequencing project: providing services to taxonomists for standard genome sequencing and annotation.</title>
        <authorList>
            <consortium name="The Broad Institute Genomics Platform"/>
            <consortium name="The Broad Institute Genome Sequencing Center for Infectious Disease"/>
            <person name="Wu L."/>
            <person name="Ma J."/>
        </authorList>
    </citation>
    <scope>NUCLEOTIDE SEQUENCE [LARGE SCALE GENOMIC DNA]</scope>
    <source>
        <strain evidence="4">PCU 280</strain>
    </source>
</reference>
<accession>A0ABW1V404</accession>
<dbReference type="InterPro" id="IPR011991">
    <property type="entry name" value="ArsR-like_HTH"/>
</dbReference>
<protein>
    <submittedName>
        <fullName evidence="3">ArsR/SmtB family transcription factor</fullName>
    </submittedName>
</protein>
<dbReference type="RefSeq" id="WP_379235082.1">
    <property type="nucleotide sequence ID" value="NZ_JBHSTE010000004.1"/>
</dbReference>
<dbReference type="Pfam" id="PF12840">
    <property type="entry name" value="HTH_20"/>
    <property type="match status" value="1"/>
</dbReference>
<dbReference type="InterPro" id="IPR001845">
    <property type="entry name" value="HTH_ArsR_DNA-bd_dom"/>
</dbReference>
<evidence type="ECO:0000256" key="1">
    <source>
        <dbReference type="ARBA" id="ARBA00023125"/>
    </source>
</evidence>
<gene>
    <name evidence="3" type="ORF">ACFP56_12915</name>
</gene>
<organism evidence="3 4">
    <name type="scientific">Paenibacillus septentrionalis</name>
    <dbReference type="NCBI Taxonomy" id="429342"/>
    <lineage>
        <taxon>Bacteria</taxon>
        <taxon>Bacillati</taxon>
        <taxon>Bacillota</taxon>
        <taxon>Bacilli</taxon>
        <taxon>Bacillales</taxon>
        <taxon>Paenibacillaceae</taxon>
        <taxon>Paenibacillus</taxon>
    </lineage>
</organism>
<dbReference type="PANTHER" id="PTHR38600:SF1">
    <property type="entry name" value="TRANSCRIPTIONAL REGULATORY PROTEIN"/>
    <property type="match status" value="1"/>
</dbReference>
<keyword evidence="1" id="KW-0238">DNA-binding</keyword>
<dbReference type="PANTHER" id="PTHR38600">
    <property type="entry name" value="TRANSCRIPTIONAL REGULATORY PROTEIN"/>
    <property type="match status" value="1"/>
</dbReference>
<dbReference type="InterPro" id="IPR036388">
    <property type="entry name" value="WH-like_DNA-bd_sf"/>
</dbReference>
<dbReference type="InterPro" id="IPR036390">
    <property type="entry name" value="WH_DNA-bd_sf"/>
</dbReference>
<dbReference type="SUPFAM" id="SSF46785">
    <property type="entry name" value="Winged helix' DNA-binding domain"/>
    <property type="match status" value="1"/>
</dbReference>
<keyword evidence="4" id="KW-1185">Reference proteome</keyword>
<dbReference type="Proteomes" id="UP001596233">
    <property type="component" value="Unassembled WGS sequence"/>
</dbReference>
<dbReference type="SMART" id="SM00418">
    <property type="entry name" value="HTH_ARSR"/>
    <property type="match status" value="1"/>
</dbReference>
<dbReference type="CDD" id="cd00090">
    <property type="entry name" value="HTH_ARSR"/>
    <property type="match status" value="1"/>
</dbReference>
<feature type="domain" description="HTH arsR-type" evidence="2">
    <location>
        <begin position="1"/>
        <end position="93"/>
    </location>
</feature>
<sequence>MAAPALKHDVYQAIADPTRRKLLTLLADKEMPITEISSCFPITRTAVNKHLHVLSDAGLVSRRKVGRETRYTLQAEPLIELKRWLAFFEQYWDERLFALKELVEADHNSGGEGE</sequence>
<dbReference type="Gene3D" id="1.10.10.10">
    <property type="entry name" value="Winged helix-like DNA-binding domain superfamily/Winged helix DNA-binding domain"/>
    <property type="match status" value="1"/>
</dbReference>
<evidence type="ECO:0000313" key="3">
    <source>
        <dbReference type="EMBL" id="MFC6333524.1"/>
    </source>
</evidence>
<dbReference type="PROSITE" id="PS50987">
    <property type="entry name" value="HTH_ARSR_2"/>
    <property type="match status" value="1"/>
</dbReference>
<dbReference type="EMBL" id="JBHSTE010000004">
    <property type="protein sequence ID" value="MFC6333524.1"/>
    <property type="molecule type" value="Genomic_DNA"/>
</dbReference>
<name>A0ABW1V404_9BACL</name>
<comment type="caution">
    <text evidence="3">The sequence shown here is derived from an EMBL/GenBank/DDBJ whole genome shotgun (WGS) entry which is preliminary data.</text>
</comment>
<evidence type="ECO:0000313" key="4">
    <source>
        <dbReference type="Proteomes" id="UP001596233"/>
    </source>
</evidence>
<dbReference type="PRINTS" id="PR00778">
    <property type="entry name" value="HTHARSR"/>
</dbReference>